<keyword evidence="2" id="KW-0812">Transmembrane</keyword>
<dbReference type="Proteomes" id="UP000248783">
    <property type="component" value="Unassembled WGS sequence"/>
</dbReference>
<keyword evidence="2" id="KW-1133">Transmembrane helix</keyword>
<keyword evidence="4" id="KW-1185">Reference proteome</keyword>
<evidence type="ECO:0000256" key="2">
    <source>
        <dbReference type="SAM" id="Phobius"/>
    </source>
</evidence>
<feature type="compositionally biased region" description="Basic and acidic residues" evidence="1">
    <location>
        <begin position="294"/>
        <end position="304"/>
    </location>
</feature>
<proteinExistence type="predicted"/>
<feature type="transmembrane region" description="Helical" evidence="2">
    <location>
        <begin position="210"/>
        <end position="231"/>
    </location>
</feature>
<accession>A0A2W5WMC6</accession>
<name>A0A2W5WMC6_9MICO</name>
<feature type="transmembrane region" description="Helical" evidence="2">
    <location>
        <begin position="108"/>
        <end position="126"/>
    </location>
</feature>
<evidence type="ECO:0000313" key="3">
    <source>
        <dbReference type="EMBL" id="PZR51873.1"/>
    </source>
</evidence>
<protein>
    <submittedName>
        <fullName evidence="3">Uncharacterized protein</fullName>
    </submittedName>
</protein>
<feature type="transmembrane region" description="Helical" evidence="2">
    <location>
        <begin position="75"/>
        <end position="96"/>
    </location>
</feature>
<gene>
    <name evidence="3" type="ORF">DNL40_14780</name>
</gene>
<evidence type="ECO:0000313" key="4">
    <source>
        <dbReference type="Proteomes" id="UP000248783"/>
    </source>
</evidence>
<keyword evidence="2" id="KW-0472">Membrane</keyword>
<comment type="caution">
    <text evidence="3">The sequence shown here is derived from an EMBL/GenBank/DDBJ whole genome shotgun (WGS) entry which is preliminary data.</text>
</comment>
<organism evidence="3 4">
    <name type="scientific">Xylanimonas oleitrophica</name>
    <dbReference type="NCBI Taxonomy" id="2607479"/>
    <lineage>
        <taxon>Bacteria</taxon>
        <taxon>Bacillati</taxon>
        <taxon>Actinomycetota</taxon>
        <taxon>Actinomycetes</taxon>
        <taxon>Micrococcales</taxon>
        <taxon>Promicromonosporaceae</taxon>
        <taxon>Xylanimonas</taxon>
    </lineage>
</organism>
<sequence>MLLVLLAWIVLDQQLTHDALGYARADRVAIQAAGHTVWIVLAVTVVAALAGAQWRAARWAERTAARPAAARLLDALWPALVVGAVGAGAATALTAATLGSVGRVEPRPYVTLLLFVVAAATTGLAVGLRLPPAFAVVVAPVMWFVPLAFAPVMETPWPRHLVSMTWCCGVDTTTDPRVYAANALCATSLAVAGHLGARGATRPRPPLGEIVGAGGAVVCGLAGAVAVALPLGHSPHVVRDEALHCRDGVQTSIRYCYFPEEAAAAPAAIAEADALFSAVERRTGVELPHSISQRPDRASGERPMDAVPARRPPQEQGHGLLALAAFPTVPDDCWDALPGGTGRSVLSEDVAVVERTGRLWWEAWARSVRPGEPTVDTELRAAAERLRDGQVPRPLLDHLFALTPAEQGRWVSAAQAAVESCDTASMEHLLTQGLR</sequence>
<feature type="region of interest" description="Disordered" evidence="1">
    <location>
        <begin position="291"/>
        <end position="314"/>
    </location>
</feature>
<evidence type="ECO:0000256" key="1">
    <source>
        <dbReference type="SAM" id="MobiDB-lite"/>
    </source>
</evidence>
<dbReference type="AlphaFoldDB" id="A0A2W5WMC6"/>
<dbReference type="EMBL" id="QKWH01000015">
    <property type="protein sequence ID" value="PZR51873.1"/>
    <property type="molecule type" value="Genomic_DNA"/>
</dbReference>
<feature type="transmembrane region" description="Helical" evidence="2">
    <location>
        <begin position="35"/>
        <end position="54"/>
    </location>
</feature>
<reference evidence="3 4" key="1">
    <citation type="submission" date="2018-06" db="EMBL/GenBank/DDBJ databases">
        <title>Whole genome sequencing of a novel hydrocarbon degrading bacterial strain, PW21 isolated from oil contaminated produced water sample.</title>
        <authorList>
            <person name="Nagkirti P."/>
            <person name="Shaikh A."/>
            <person name="Gowdaman V."/>
            <person name="Engineer A.E."/>
            <person name="Dagar S."/>
            <person name="Dhakephalkar P.K."/>
        </authorList>
    </citation>
    <scope>NUCLEOTIDE SEQUENCE [LARGE SCALE GENOMIC DNA]</scope>
    <source>
        <strain evidence="3 4">PW21</strain>
    </source>
</reference>
<feature type="transmembrane region" description="Helical" evidence="2">
    <location>
        <begin position="133"/>
        <end position="153"/>
    </location>
</feature>
<dbReference type="RefSeq" id="WP_111252025.1">
    <property type="nucleotide sequence ID" value="NZ_QKWH01000015.1"/>
</dbReference>